<dbReference type="EMBL" id="JAZHXI010000014">
    <property type="protein sequence ID" value="KAL2063852.1"/>
    <property type="molecule type" value="Genomic_DNA"/>
</dbReference>
<dbReference type="Proteomes" id="UP001595075">
    <property type="component" value="Unassembled WGS sequence"/>
</dbReference>
<name>A0ABR4C2D3_9HELO</name>
<reference evidence="1 2" key="1">
    <citation type="journal article" date="2024" name="Commun. Biol.">
        <title>Comparative genomic analysis of thermophilic fungi reveals convergent evolutionary adaptations and gene losses.</title>
        <authorList>
            <person name="Steindorff A.S."/>
            <person name="Aguilar-Pontes M.V."/>
            <person name="Robinson A.J."/>
            <person name="Andreopoulos B."/>
            <person name="LaButti K."/>
            <person name="Kuo A."/>
            <person name="Mondo S."/>
            <person name="Riley R."/>
            <person name="Otillar R."/>
            <person name="Haridas S."/>
            <person name="Lipzen A."/>
            <person name="Grimwood J."/>
            <person name="Schmutz J."/>
            <person name="Clum A."/>
            <person name="Reid I.D."/>
            <person name="Moisan M.C."/>
            <person name="Butler G."/>
            <person name="Nguyen T.T.M."/>
            <person name="Dewar K."/>
            <person name="Conant G."/>
            <person name="Drula E."/>
            <person name="Henrissat B."/>
            <person name="Hansel C."/>
            <person name="Singer S."/>
            <person name="Hutchinson M.I."/>
            <person name="de Vries R.P."/>
            <person name="Natvig D.O."/>
            <person name="Powell A.J."/>
            <person name="Tsang A."/>
            <person name="Grigoriev I.V."/>
        </authorList>
    </citation>
    <scope>NUCLEOTIDE SEQUENCE [LARGE SCALE GENOMIC DNA]</scope>
    <source>
        <strain evidence="1 2">CBS 494.80</strain>
    </source>
</reference>
<gene>
    <name evidence="1" type="ORF">VTL71DRAFT_4346</name>
</gene>
<comment type="caution">
    <text evidence="1">The sequence shown here is derived from an EMBL/GenBank/DDBJ whole genome shotgun (WGS) entry which is preliminary data.</text>
</comment>
<sequence>MTVRTSDMLYISIPTKPQAASCSWLKDGRPAPIALSAVINFAITRSWKEGTIRVQVRPRASIKPRFLESYFRPEMHLEVENMATSYHCWIGPAAFWKSYYNFQTGEDPIICNTA</sequence>
<organism evidence="1 2">
    <name type="scientific">Oculimacula yallundae</name>
    <dbReference type="NCBI Taxonomy" id="86028"/>
    <lineage>
        <taxon>Eukaryota</taxon>
        <taxon>Fungi</taxon>
        <taxon>Dikarya</taxon>
        <taxon>Ascomycota</taxon>
        <taxon>Pezizomycotina</taxon>
        <taxon>Leotiomycetes</taxon>
        <taxon>Helotiales</taxon>
        <taxon>Ploettnerulaceae</taxon>
        <taxon>Oculimacula</taxon>
    </lineage>
</organism>
<evidence type="ECO:0000313" key="2">
    <source>
        <dbReference type="Proteomes" id="UP001595075"/>
    </source>
</evidence>
<keyword evidence="2" id="KW-1185">Reference proteome</keyword>
<protein>
    <submittedName>
        <fullName evidence="1">Uncharacterized protein</fullName>
    </submittedName>
</protein>
<evidence type="ECO:0000313" key="1">
    <source>
        <dbReference type="EMBL" id="KAL2063852.1"/>
    </source>
</evidence>
<proteinExistence type="predicted"/>
<accession>A0ABR4C2D3</accession>